<sequence>MPKEGSTTLGTGLGFTVLTVDCTWLVEEYKFATLGLVADTLMDSGLDKVIVGATCFDLDVGSVSGCAGILVTGGSISSSAECKHPLGGIGAVGVKAEVIAGLRRDGSIVLFTGFDVIMVALVTMLVSIKLPFSRLFIRAVAAAEAAVTTSASISGDIPTIGFSLAGGS</sequence>
<accession>A0A6A6KTS7</accession>
<comment type="caution">
    <text evidence="2">The sequence shown here is derived from an EMBL/GenBank/DDBJ whole genome shotgun (WGS) entry which is preliminary data.</text>
</comment>
<keyword evidence="1" id="KW-0472">Membrane</keyword>
<keyword evidence="1" id="KW-1133">Transmembrane helix</keyword>
<protein>
    <submittedName>
        <fullName evidence="2">Uncharacterized protein</fullName>
    </submittedName>
</protein>
<reference evidence="2 3" key="1">
    <citation type="journal article" date="2020" name="Mol. Plant">
        <title>The Chromosome-Based Rubber Tree Genome Provides New Insights into Spurge Genome Evolution and Rubber Biosynthesis.</title>
        <authorList>
            <person name="Liu J."/>
            <person name="Shi C."/>
            <person name="Shi C.C."/>
            <person name="Li W."/>
            <person name="Zhang Q.J."/>
            <person name="Zhang Y."/>
            <person name="Li K."/>
            <person name="Lu H.F."/>
            <person name="Shi C."/>
            <person name="Zhu S.T."/>
            <person name="Xiao Z.Y."/>
            <person name="Nan H."/>
            <person name="Yue Y."/>
            <person name="Zhu X.G."/>
            <person name="Wu Y."/>
            <person name="Hong X.N."/>
            <person name="Fan G.Y."/>
            <person name="Tong Y."/>
            <person name="Zhang D."/>
            <person name="Mao C.L."/>
            <person name="Liu Y.L."/>
            <person name="Hao S.J."/>
            <person name="Liu W.Q."/>
            <person name="Lv M.Q."/>
            <person name="Zhang H.B."/>
            <person name="Liu Y."/>
            <person name="Hu-Tang G.R."/>
            <person name="Wang J.P."/>
            <person name="Wang J.H."/>
            <person name="Sun Y.H."/>
            <person name="Ni S.B."/>
            <person name="Chen W.B."/>
            <person name="Zhang X.C."/>
            <person name="Jiao Y.N."/>
            <person name="Eichler E.E."/>
            <person name="Li G.H."/>
            <person name="Liu X."/>
            <person name="Gao L.Z."/>
        </authorList>
    </citation>
    <scope>NUCLEOTIDE SEQUENCE [LARGE SCALE GENOMIC DNA]</scope>
    <source>
        <strain evidence="3">cv. GT1</strain>
        <tissue evidence="2">Leaf</tissue>
    </source>
</reference>
<dbReference type="AlphaFoldDB" id="A0A6A6KTS7"/>
<keyword evidence="3" id="KW-1185">Reference proteome</keyword>
<evidence type="ECO:0000313" key="3">
    <source>
        <dbReference type="Proteomes" id="UP000467840"/>
    </source>
</evidence>
<evidence type="ECO:0000256" key="1">
    <source>
        <dbReference type="SAM" id="Phobius"/>
    </source>
</evidence>
<organism evidence="2 3">
    <name type="scientific">Hevea brasiliensis</name>
    <name type="common">Para rubber tree</name>
    <name type="synonym">Siphonia brasiliensis</name>
    <dbReference type="NCBI Taxonomy" id="3981"/>
    <lineage>
        <taxon>Eukaryota</taxon>
        <taxon>Viridiplantae</taxon>
        <taxon>Streptophyta</taxon>
        <taxon>Embryophyta</taxon>
        <taxon>Tracheophyta</taxon>
        <taxon>Spermatophyta</taxon>
        <taxon>Magnoliopsida</taxon>
        <taxon>eudicotyledons</taxon>
        <taxon>Gunneridae</taxon>
        <taxon>Pentapetalae</taxon>
        <taxon>rosids</taxon>
        <taxon>fabids</taxon>
        <taxon>Malpighiales</taxon>
        <taxon>Euphorbiaceae</taxon>
        <taxon>Crotonoideae</taxon>
        <taxon>Micrandreae</taxon>
        <taxon>Hevea</taxon>
    </lineage>
</organism>
<feature type="transmembrane region" description="Helical" evidence="1">
    <location>
        <begin position="108"/>
        <end position="128"/>
    </location>
</feature>
<dbReference type="Proteomes" id="UP000467840">
    <property type="component" value="Chromosome 2"/>
</dbReference>
<gene>
    <name evidence="2" type="ORF">GH714_015752</name>
</gene>
<dbReference type="EMBL" id="JAAGAX010000015">
    <property type="protein sequence ID" value="KAF2290839.1"/>
    <property type="molecule type" value="Genomic_DNA"/>
</dbReference>
<name>A0A6A6KTS7_HEVBR</name>
<keyword evidence="1" id="KW-0812">Transmembrane</keyword>
<proteinExistence type="predicted"/>
<evidence type="ECO:0000313" key="2">
    <source>
        <dbReference type="EMBL" id="KAF2290839.1"/>
    </source>
</evidence>